<sequence>MARFKIPDDVFTLTTLTRPSLPGNTKNTSHRQVQGLGVRIIQKKELILPQVRVLYTPPSTSLKIIEFCDYGTSVIQSEEGKRSKGLEGTILSRGSFLTSDLQVQEPQKSDQVKPFALLRAIEFQNEFRGYLFQQYGC</sequence>
<accession>A0A8X7BRR0</accession>
<dbReference type="AlphaFoldDB" id="A0A8X7BRR0"/>
<dbReference type="EMBL" id="BMAV01002992">
    <property type="protein sequence ID" value="GFY42316.1"/>
    <property type="molecule type" value="Genomic_DNA"/>
</dbReference>
<dbReference type="Proteomes" id="UP000886998">
    <property type="component" value="Unassembled WGS sequence"/>
</dbReference>
<comment type="caution">
    <text evidence="1">The sequence shown here is derived from an EMBL/GenBank/DDBJ whole genome shotgun (WGS) entry which is preliminary data.</text>
</comment>
<evidence type="ECO:0000313" key="2">
    <source>
        <dbReference type="Proteomes" id="UP000886998"/>
    </source>
</evidence>
<keyword evidence="2" id="KW-1185">Reference proteome</keyword>
<organism evidence="1 2">
    <name type="scientific">Trichonephila inaurata madagascariensis</name>
    <dbReference type="NCBI Taxonomy" id="2747483"/>
    <lineage>
        <taxon>Eukaryota</taxon>
        <taxon>Metazoa</taxon>
        <taxon>Ecdysozoa</taxon>
        <taxon>Arthropoda</taxon>
        <taxon>Chelicerata</taxon>
        <taxon>Arachnida</taxon>
        <taxon>Araneae</taxon>
        <taxon>Araneomorphae</taxon>
        <taxon>Entelegynae</taxon>
        <taxon>Araneoidea</taxon>
        <taxon>Nephilidae</taxon>
        <taxon>Trichonephila</taxon>
        <taxon>Trichonephila inaurata</taxon>
    </lineage>
</organism>
<protein>
    <submittedName>
        <fullName evidence="1">Uncharacterized protein</fullName>
    </submittedName>
</protein>
<reference evidence="1" key="1">
    <citation type="submission" date="2020-08" db="EMBL/GenBank/DDBJ databases">
        <title>Multicomponent nature underlies the extraordinary mechanical properties of spider dragline silk.</title>
        <authorList>
            <person name="Kono N."/>
            <person name="Nakamura H."/>
            <person name="Mori M."/>
            <person name="Yoshida Y."/>
            <person name="Ohtoshi R."/>
            <person name="Malay A.D."/>
            <person name="Moran D.A.P."/>
            <person name="Tomita M."/>
            <person name="Numata K."/>
            <person name="Arakawa K."/>
        </authorList>
    </citation>
    <scope>NUCLEOTIDE SEQUENCE</scope>
</reference>
<proteinExistence type="predicted"/>
<name>A0A8X7BRR0_9ARAC</name>
<evidence type="ECO:0000313" key="1">
    <source>
        <dbReference type="EMBL" id="GFY42316.1"/>
    </source>
</evidence>
<gene>
    <name evidence="1" type="ORF">TNIN_494941</name>
</gene>